<dbReference type="EMBL" id="WDUB01000015">
    <property type="protein sequence ID" value="KAB7202480.1"/>
    <property type="molecule type" value="Genomic_DNA"/>
</dbReference>
<proteinExistence type="predicted"/>
<dbReference type="EMBL" id="QSRZ01000006">
    <property type="protein sequence ID" value="RGL48684.1"/>
    <property type="molecule type" value="Genomic_DNA"/>
</dbReference>
<dbReference type="SUPFAM" id="SSF47413">
    <property type="entry name" value="lambda repressor-like DNA-binding domains"/>
    <property type="match status" value="1"/>
</dbReference>
<dbReference type="Proteomes" id="UP000261288">
    <property type="component" value="Unassembled WGS sequence"/>
</dbReference>
<dbReference type="RefSeq" id="WP_007056000.1">
    <property type="nucleotide sequence ID" value="NZ_CP084013.1"/>
</dbReference>
<evidence type="ECO:0000256" key="1">
    <source>
        <dbReference type="SAM" id="MobiDB-lite"/>
    </source>
</evidence>
<dbReference type="GO" id="GO:0003677">
    <property type="term" value="F:DNA binding"/>
    <property type="evidence" value="ECO:0007669"/>
    <property type="project" value="InterPro"/>
</dbReference>
<feature type="region of interest" description="Disordered" evidence="1">
    <location>
        <begin position="164"/>
        <end position="190"/>
    </location>
</feature>
<dbReference type="Gene3D" id="1.10.260.40">
    <property type="entry name" value="lambda repressor-like DNA-binding domains"/>
    <property type="match status" value="1"/>
</dbReference>
<reference evidence="4 6" key="1">
    <citation type="submission" date="2017-12" db="EMBL/GenBank/DDBJ databases">
        <title>Bifidobacterium longum APC/DPC strains.</title>
        <authorList>
            <person name="Arboleya S."/>
        </authorList>
    </citation>
    <scope>NUCLEOTIDE SEQUENCE [LARGE SCALE GENOMIC DNA]</scope>
    <source>
        <strain evidence="4 6">APC1503</strain>
    </source>
</reference>
<dbReference type="EMBL" id="PJDT01000033">
    <property type="protein sequence ID" value="PKC86784.1"/>
    <property type="molecule type" value="Genomic_DNA"/>
</dbReference>
<protein>
    <submittedName>
        <fullName evidence="4">Helix-turn-helix domain</fullName>
    </submittedName>
    <submittedName>
        <fullName evidence="3">Helix-turn-helix transcriptional regulator</fullName>
    </submittedName>
    <submittedName>
        <fullName evidence="5">XRE family transcriptional regulator</fullName>
    </submittedName>
</protein>
<feature type="domain" description="HTH cro/C1-type" evidence="2">
    <location>
        <begin position="6"/>
        <end position="60"/>
    </location>
</feature>
<dbReference type="Proteomes" id="UP000476628">
    <property type="component" value="Unassembled WGS sequence"/>
</dbReference>
<comment type="caution">
    <text evidence="4">The sequence shown here is derived from an EMBL/GenBank/DDBJ whole genome shotgun (WGS) entry which is preliminary data.</text>
</comment>
<evidence type="ECO:0000313" key="7">
    <source>
        <dbReference type="Proteomes" id="UP000261288"/>
    </source>
</evidence>
<evidence type="ECO:0000259" key="2">
    <source>
        <dbReference type="PROSITE" id="PS50943"/>
    </source>
</evidence>
<dbReference type="AlphaFoldDB" id="A0A2N0SYE5"/>
<dbReference type="Proteomes" id="UP000232654">
    <property type="component" value="Unassembled WGS sequence"/>
</dbReference>
<sequence>MNQLSIRRLRQLAGKTKNEIADLLGMSVNTYSKYEDNPMSLSYAAYHQLIEYLETAIQIRKKLEKEQPMNTPIKAKVRFVAPDEDDEDRLSDYTVPIPEGLTEEFHPSQPVTPKQLLDWETKNKEPYPGYSEEFFNWENAWEEVNRAQQKADGGYLHLSDPVPVSPEFDETTGEPITYDEPHVVVDPESGNTSVYVDEADMSAQEIAESDPVNNK</sequence>
<gene>
    <name evidence="4" type="ORF">APC1503_2139</name>
    <name evidence="5" type="ORF">DXC63_06755</name>
    <name evidence="3" type="ORF">GBC45_08930</name>
</gene>
<dbReference type="SMART" id="SM00530">
    <property type="entry name" value="HTH_XRE"/>
    <property type="match status" value="1"/>
</dbReference>
<reference evidence="3 8" key="3">
    <citation type="journal article" date="2019" name="Nat. Med.">
        <title>A library of human gut bacterial isolates paired with longitudinal multiomics data enables mechanistic microbiome research.</title>
        <authorList>
            <person name="Poyet M."/>
            <person name="Groussin M."/>
            <person name="Gibbons S.M."/>
            <person name="Avila-Pacheco J."/>
            <person name="Jiang X."/>
            <person name="Kearney S.M."/>
            <person name="Perrotta A.R."/>
            <person name="Berdy B."/>
            <person name="Zhao S."/>
            <person name="Lieberman T.D."/>
            <person name="Swanson P.K."/>
            <person name="Smith M."/>
            <person name="Roesemann S."/>
            <person name="Alexander J.E."/>
            <person name="Rich S.A."/>
            <person name="Livny J."/>
            <person name="Vlamakis H."/>
            <person name="Clish C."/>
            <person name="Bullock K."/>
            <person name="Deik A."/>
            <person name="Scott J."/>
            <person name="Pierce K.A."/>
            <person name="Xavier R.J."/>
            <person name="Alm E.J."/>
        </authorList>
    </citation>
    <scope>NUCLEOTIDE SEQUENCE [LARGE SCALE GENOMIC DNA]</scope>
    <source>
        <strain evidence="3 8">BIOML-A136</strain>
    </source>
</reference>
<dbReference type="Pfam" id="PF01381">
    <property type="entry name" value="HTH_3"/>
    <property type="match status" value="1"/>
</dbReference>
<evidence type="ECO:0000313" key="4">
    <source>
        <dbReference type="EMBL" id="PKC86784.1"/>
    </source>
</evidence>
<organism evidence="4 6">
    <name type="scientific">Bifidobacterium longum</name>
    <dbReference type="NCBI Taxonomy" id="216816"/>
    <lineage>
        <taxon>Bacteria</taxon>
        <taxon>Bacillati</taxon>
        <taxon>Actinomycetota</taxon>
        <taxon>Actinomycetes</taxon>
        <taxon>Bifidobacteriales</taxon>
        <taxon>Bifidobacteriaceae</taxon>
        <taxon>Bifidobacterium</taxon>
    </lineage>
</organism>
<reference evidence="5 7" key="2">
    <citation type="submission" date="2018-08" db="EMBL/GenBank/DDBJ databases">
        <title>A genome reference for cultivated species of the human gut microbiota.</title>
        <authorList>
            <person name="Zou Y."/>
            <person name="Xue W."/>
            <person name="Luo G."/>
        </authorList>
    </citation>
    <scope>NUCLEOTIDE SEQUENCE [LARGE SCALE GENOMIC DNA]</scope>
    <source>
        <strain evidence="5 7">TF06-45A</strain>
    </source>
</reference>
<evidence type="ECO:0000313" key="3">
    <source>
        <dbReference type="EMBL" id="KAB7202480.1"/>
    </source>
</evidence>
<accession>A0A2N0SYE5</accession>
<dbReference type="PROSITE" id="PS50943">
    <property type="entry name" value="HTH_CROC1"/>
    <property type="match status" value="1"/>
</dbReference>
<dbReference type="CDD" id="cd00093">
    <property type="entry name" value="HTH_XRE"/>
    <property type="match status" value="1"/>
</dbReference>
<evidence type="ECO:0000313" key="6">
    <source>
        <dbReference type="Proteomes" id="UP000232654"/>
    </source>
</evidence>
<name>A0A2N0SYE5_BIFLN</name>
<evidence type="ECO:0000313" key="5">
    <source>
        <dbReference type="EMBL" id="RGL48684.1"/>
    </source>
</evidence>
<dbReference type="InterPro" id="IPR001387">
    <property type="entry name" value="Cro/C1-type_HTH"/>
</dbReference>
<dbReference type="InterPro" id="IPR010982">
    <property type="entry name" value="Lambda_DNA-bd_dom_sf"/>
</dbReference>
<evidence type="ECO:0000313" key="8">
    <source>
        <dbReference type="Proteomes" id="UP000476628"/>
    </source>
</evidence>